<accession>A0A0E9T3Q7</accession>
<dbReference type="EMBL" id="GBXM01060947">
    <property type="protein sequence ID" value="JAH47630.1"/>
    <property type="molecule type" value="Transcribed_RNA"/>
</dbReference>
<proteinExistence type="predicted"/>
<organism evidence="1">
    <name type="scientific">Anguilla anguilla</name>
    <name type="common">European freshwater eel</name>
    <name type="synonym">Muraena anguilla</name>
    <dbReference type="NCBI Taxonomy" id="7936"/>
    <lineage>
        <taxon>Eukaryota</taxon>
        <taxon>Metazoa</taxon>
        <taxon>Chordata</taxon>
        <taxon>Craniata</taxon>
        <taxon>Vertebrata</taxon>
        <taxon>Euteleostomi</taxon>
        <taxon>Actinopterygii</taxon>
        <taxon>Neopterygii</taxon>
        <taxon>Teleostei</taxon>
        <taxon>Anguilliformes</taxon>
        <taxon>Anguillidae</taxon>
        <taxon>Anguilla</taxon>
    </lineage>
</organism>
<reference evidence="1" key="1">
    <citation type="submission" date="2014-11" db="EMBL/GenBank/DDBJ databases">
        <authorList>
            <person name="Amaro Gonzalez C."/>
        </authorList>
    </citation>
    <scope>NUCLEOTIDE SEQUENCE</scope>
</reference>
<dbReference type="AlphaFoldDB" id="A0A0E9T3Q7"/>
<sequence length="72" mass="8217">MLARIKQPKTVLEMCLGYGCGIEYIQLLIDFGANVYLPTLIIAKPPSKMKPCCCYSKKEVKIFGFQLFFSYL</sequence>
<name>A0A0E9T3Q7_ANGAN</name>
<evidence type="ECO:0000313" key="1">
    <source>
        <dbReference type="EMBL" id="JAH47630.1"/>
    </source>
</evidence>
<reference evidence="1" key="2">
    <citation type="journal article" date="2015" name="Fish Shellfish Immunol.">
        <title>Early steps in the European eel (Anguilla anguilla)-Vibrio vulnificus interaction in the gills: Role of the RtxA13 toxin.</title>
        <authorList>
            <person name="Callol A."/>
            <person name="Pajuelo D."/>
            <person name="Ebbesson L."/>
            <person name="Teles M."/>
            <person name="MacKenzie S."/>
            <person name="Amaro C."/>
        </authorList>
    </citation>
    <scope>NUCLEOTIDE SEQUENCE</scope>
</reference>
<protein>
    <submittedName>
        <fullName evidence="1">Uncharacterized protein</fullName>
    </submittedName>
</protein>